<evidence type="ECO:0000313" key="2">
    <source>
        <dbReference type="EMBL" id="KAF1842436.1"/>
    </source>
</evidence>
<comment type="caution">
    <text evidence="2">The sequence shown here is derived from an EMBL/GenBank/DDBJ whole genome shotgun (WGS) entry which is preliminary data.</text>
</comment>
<protein>
    <recommendedName>
        <fullName evidence="1">Heterokaryon incompatibility domain-containing protein</fullName>
    </recommendedName>
</protein>
<dbReference type="AlphaFoldDB" id="A0A9P4L4Z8"/>
<dbReference type="Pfam" id="PF06985">
    <property type="entry name" value="HET"/>
    <property type="match status" value="1"/>
</dbReference>
<gene>
    <name evidence="2" type="ORF">K460DRAFT_359047</name>
</gene>
<dbReference type="OrthoDB" id="4476201at2759"/>
<name>A0A9P4L4Z8_9PLEO</name>
<evidence type="ECO:0000313" key="3">
    <source>
        <dbReference type="Proteomes" id="UP000800039"/>
    </source>
</evidence>
<accession>A0A9P4L4Z8</accession>
<dbReference type="EMBL" id="ML976618">
    <property type="protein sequence ID" value="KAF1842436.1"/>
    <property type="molecule type" value="Genomic_DNA"/>
</dbReference>
<dbReference type="GeneID" id="63849415"/>
<feature type="domain" description="Heterokaryon incompatibility" evidence="1">
    <location>
        <begin position="63"/>
        <end position="252"/>
    </location>
</feature>
<dbReference type="InterPro" id="IPR010730">
    <property type="entry name" value="HET"/>
</dbReference>
<organism evidence="2 3">
    <name type="scientific">Cucurbitaria berberidis CBS 394.84</name>
    <dbReference type="NCBI Taxonomy" id="1168544"/>
    <lineage>
        <taxon>Eukaryota</taxon>
        <taxon>Fungi</taxon>
        <taxon>Dikarya</taxon>
        <taxon>Ascomycota</taxon>
        <taxon>Pezizomycotina</taxon>
        <taxon>Dothideomycetes</taxon>
        <taxon>Pleosporomycetidae</taxon>
        <taxon>Pleosporales</taxon>
        <taxon>Pleosporineae</taxon>
        <taxon>Cucurbitariaceae</taxon>
        <taxon>Cucurbitaria</taxon>
    </lineage>
</organism>
<dbReference type="Proteomes" id="UP000800039">
    <property type="component" value="Unassembled WGS sequence"/>
</dbReference>
<keyword evidence="3" id="KW-1185">Reference proteome</keyword>
<dbReference type="PANTHER" id="PTHR24148">
    <property type="entry name" value="ANKYRIN REPEAT DOMAIN-CONTAINING PROTEIN 39 HOMOLOG-RELATED"/>
    <property type="match status" value="1"/>
</dbReference>
<dbReference type="Pfam" id="PF26639">
    <property type="entry name" value="Het-6_barrel"/>
    <property type="match status" value="1"/>
</dbReference>
<proteinExistence type="predicted"/>
<dbReference type="InterPro" id="IPR052895">
    <property type="entry name" value="HetReg/Transcr_Mod"/>
</dbReference>
<dbReference type="RefSeq" id="XP_040784999.1">
    <property type="nucleotide sequence ID" value="XM_040932164.1"/>
</dbReference>
<reference evidence="2" key="1">
    <citation type="submission" date="2020-01" db="EMBL/GenBank/DDBJ databases">
        <authorList>
            <consortium name="DOE Joint Genome Institute"/>
            <person name="Haridas S."/>
            <person name="Albert R."/>
            <person name="Binder M."/>
            <person name="Bloem J."/>
            <person name="Labutti K."/>
            <person name="Salamov A."/>
            <person name="Andreopoulos B."/>
            <person name="Baker S.E."/>
            <person name="Barry K."/>
            <person name="Bills G."/>
            <person name="Bluhm B.H."/>
            <person name="Cannon C."/>
            <person name="Castanera R."/>
            <person name="Culley D.E."/>
            <person name="Daum C."/>
            <person name="Ezra D."/>
            <person name="Gonzalez J.B."/>
            <person name="Henrissat B."/>
            <person name="Kuo A."/>
            <person name="Liang C."/>
            <person name="Lipzen A."/>
            <person name="Lutzoni F."/>
            <person name="Magnuson J."/>
            <person name="Mondo S."/>
            <person name="Nolan M."/>
            <person name="Ohm R."/>
            <person name="Pangilinan J."/>
            <person name="Park H.-J."/>
            <person name="Ramirez L."/>
            <person name="Alfaro M."/>
            <person name="Sun H."/>
            <person name="Tritt A."/>
            <person name="Yoshinaga Y."/>
            <person name="Zwiers L.-H."/>
            <person name="Turgeon B.G."/>
            <person name="Goodwin S.B."/>
            <person name="Spatafora J.W."/>
            <person name="Crous P.W."/>
            <person name="Grigoriev I.V."/>
        </authorList>
    </citation>
    <scope>NUCLEOTIDE SEQUENCE</scope>
    <source>
        <strain evidence="2">CBS 394.84</strain>
    </source>
</reference>
<dbReference type="PANTHER" id="PTHR24148:SF64">
    <property type="entry name" value="HETEROKARYON INCOMPATIBILITY DOMAIN-CONTAINING PROTEIN"/>
    <property type="match status" value="1"/>
</dbReference>
<sequence>MASEGYCIDLDDEAPVMYTYEQLPSQDSIRLLHLTDITLRIEACPIQKLCALETFTIDSLPPYLALSYTWGAPLLDEKNQEEYAQKKGWVIASSAPSIEGDRCIPFPDFAMLLIGKNLWFQLRRLCQNPSDISYIWIDAISINQGDLDERASQVSMMTEIYARCTRTIVWLGDCAELGVDLGKFYELHVEVYDAINEYLEERGSGIVEDGWNEVNFYGRLKLEHVRGQLDWKGYARFFNERAWFTRAWVLQEICFAPDAVVMFANLVPNLELLTRVALFLRLAGLTHQLTENNRWEEIESRTEEAHESSGFESTPGTWLENVHNIRQKMKGIGTLPWLEKTAEMLKSTDLKFAAYSFWAYTLVGLRHLEATDKRDKIFATHGFLRTALKPLNMAPDPRVIPNYTKSLAEVYEDTMRVLLIETADLSMLSEVQDRSMTSIDGLPSWVPDFSATVHQSLYHSDLYDRYNASNCAVPRGQSKLMRLTPSPGSRLILQGHLVGIIKTVQEANVRITNTSVILYRKKEIQGWQSLLGHVTAFDTQPKWRALFHTLLAGRPENMWTLPVAPKHFKAYITECMYALHKTWAQNEGTQVDEERLVILPEPDDADHEFLPTKQEMQTFISRYEHCIEHRQDMTEADIAPLNSTISDARRFESSMCKHGFNRLIFATDGCRLGLGPQSIQENDEVWLVKEARVLFTVRPMGSGEYRLIGETYVYGCMDGELVEQAEERGWADLRLR</sequence>
<evidence type="ECO:0000259" key="1">
    <source>
        <dbReference type="Pfam" id="PF06985"/>
    </source>
</evidence>